<feature type="region of interest" description="Disordered" evidence="1">
    <location>
        <begin position="122"/>
        <end position="153"/>
    </location>
</feature>
<feature type="compositionally biased region" description="Acidic residues" evidence="1">
    <location>
        <begin position="140"/>
        <end position="149"/>
    </location>
</feature>
<name>A0A072VSA4_MEDTR</name>
<reference evidence="3 5" key="2">
    <citation type="journal article" date="2014" name="BMC Genomics">
        <title>An improved genome release (version Mt4.0) for the model legume Medicago truncatula.</title>
        <authorList>
            <person name="Tang H."/>
            <person name="Krishnakumar V."/>
            <person name="Bidwell S."/>
            <person name="Rosen B."/>
            <person name="Chan A."/>
            <person name="Zhou S."/>
            <person name="Gentzbittel L."/>
            <person name="Childs K.L."/>
            <person name="Yandell M."/>
            <person name="Gundlach H."/>
            <person name="Mayer K.F."/>
            <person name="Schwartz D.C."/>
            <person name="Town C.D."/>
        </authorList>
    </citation>
    <scope>GENOME REANNOTATION</scope>
    <source>
        <strain evidence="3">A17</strain>
        <strain evidence="4 5">cv. Jemalong A17</strain>
    </source>
</reference>
<reference evidence="3 5" key="1">
    <citation type="journal article" date="2011" name="Nature">
        <title>The Medicago genome provides insight into the evolution of rhizobial symbioses.</title>
        <authorList>
            <person name="Young N.D."/>
            <person name="Debelle F."/>
            <person name="Oldroyd G.E."/>
            <person name="Geurts R."/>
            <person name="Cannon S.B."/>
            <person name="Udvardi M.K."/>
            <person name="Benedito V.A."/>
            <person name="Mayer K.F."/>
            <person name="Gouzy J."/>
            <person name="Schoof H."/>
            <person name="Van de Peer Y."/>
            <person name="Proost S."/>
            <person name="Cook D.R."/>
            <person name="Meyers B.C."/>
            <person name="Spannagl M."/>
            <person name="Cheung F."/>
            <person name="De Mita S."/>
            <person name="Krishnakumar V."/>
            <person name="Gundlach H."/>
            <person name="Zhou S."/>
            <person name="Mudge J."/>
            <person name="Bharti A.K."/>
            <person name="Murray J.D."/>
            <person name="Naoumkina M.A."/>
            <person name="Rosen B."/>
            <person name="Silverstein K.A."/>
            <person name="Tang H."/>
            <person name="Rombauts S."/>
            <person name="Zhao P.X."/>
            <person name="Zhou P."/>
            <person name="Barbe V."/>
            <person name="Bardou P."/>
            <person name="Bechner M."/>
            <person name="Bellec A."/>
            <person name="Berger A."/>
            <person name="Berges H."/>
            <person name="Bidwell S."/>
            <person name="Bisseling T."/>
            <person name="Choisne N."/>
            <person name="Couloux A."/>
            <person name="Denny R."/>
            <person name="Deshpande S."/>
            <person name="Dai X."/>
            <person name="Doyle J.J."/>
            <person name="Dudez A.M."/>
            <person name="Farmer A.D."/>
            <person name="Fouteau S."/>
            <person name="Franken C."/>
            <person name="Gibelin C."/>
            <person name="Gish J."/>
            <person name="Goldstein S."/>
            <person name="Gonzalez A.J."/>
            <person name="Green P.J."/>
            <person name="Hallab A."/>
            <person name="Hartog M."/>
            <person name="Hua A."/>
            <person name="Humphray S.J."/>
            <person name="Jeong D.H."/>
            <person name="Jing Y."/>
            <person name="Jocker A."/>
            <person name="Kenton S.M."/>
            <person name="Kim D.J."/>
            <person name="Klee K."/>
            <person name="Lai H."/>
            <person name="Lang C."/>
            <person name="Lin S."/>
            <person name="Macmil S.L."/>
            <person name="Magdelenat G."/>
            <person name="Matthews L."/>
            <person name="McCorrison J."/>
            <person name="Monaghan E.L."/>
            <person name="Mun J.H."/>
            <person name="Najar F.Z."/>
            <person name="Nicholson C."/>
            <person name="Noirot C."/>
            <person name="O'Bleness M."/>
            <person name="Paule C.R."/>
            <person name="Poulain J."/>
            <person name="Prion F."/>
            <person name="Qin B."/>
            <person name="Qu C."/>
            <person name="Retzel E.F."/>
            <person name="Riddle C."/>
            <person name="Sallet E."/>
            <person name="Samain S."/>
            <person name="Samson N."/>
            <person name="Sanders I."/>
            <person name="Saurat O."/>
            <person name="Scarpelli C."/>
            <person name="Schiex T."/>
            <person name="Segurens B."/>
            <person name="Severin A.J."/>
            <person name="Sherrier D.J."/>
            <person name="Shi R."/>
            <person name="Sims S."/>
            <person name="Singer S.R."/>
            <person name="Sinharoy S."/>
            <person name="Sterck L."/>
            <person name="Viollet A."/>
            <person name="Wang B.B."/>
            <person name="Wang K."/>
            <person name="Wang M."/>
            <person name="Wang X."/>
            <person name="Warfsmann J."/>
            <person name="Weissenbach J."/>
            <person name="White D.D."/>
            <person name="White J.D."/>
            <person name="Wiley G.B."/>
            <person name="Wincker P."/>
            <person name="Xing Y."/>
            <person name="Yang L."/>
            <person name="Yao Z."/>
            <person name="Ying F."/>
            <person name="Zhai J."/>
            <person name="Zhou L."/>
            <person name="Zuber A."/>
            <person name="Denarie J."/>
            <person name="Dixon R.A."/>
            <person name="May G.D."/>
            <person name="Schwartz D.C."/>
            <person name="Rogers J."/>
            <person name="Quetier F."/>
            <person name="Town C.D."/>
            <person name="Roe B.A."/>
        </authorList>
    </citation>
    <scope>NUCLEOTIDE SEQUENCE [LARGE SCALE GENOMIC DNA]</scope>
    <source>
        <strain evidence="3">A17</strain>
        <strain evidence="4 5">cv. Jemalong A17</strain>
    </source>
</reference>
<organism evidence="3 5">
    <name type="scientific">Medicago truncatula</name>
    <name type="common">Barrel medic</name>
    <name type="synonym">Medicago tribuloides</name>
    <dbReference type="NCBI Taxonomy" id="3880"/>
    <lineage>
        <taxon>Eukaryota</taxon>
        <taxon>Viridiplantae</taxon>
        <taxon>Streptophyta</taxon>
        <taxon>Embryophyta</taxon>
        <taxon>Tracheophyta</taxon>
        <taxon>Spermatophyta</taxon>
        <taxon>Magnoliopsida</taxon>
        <taxon>eudicotyledons</taxon>
        <taxon>Gunneridae</taxon>
        <taxon>Pentapetalae</taxon>
        <taxon>rosids</taxon>
        <taxon>fabids</taxon>
        <taxon>Fabales</taxon>
        <taxon>Fabaceae</taxon>
        <taxon>Papilionoideae</taxon>
        <taxon>50 kb inversion clade</taxon>
        <taxon>NPAAA clade</taxon>
        <taxon>Hologalegina</taxon>
        <taxon>IRL clade</taxon>
        <taxon>Trifolieae</taxon>
        <taxon>Medicago</taxon>
    </lineage>
</organism>
<feature type="compositionally biased region" description="Basic and acidic residues" evidence="1">
    <location>
        <begin position="128"/>
        <end position="139"/>
    </location>
</feature>
<evidence type="ECO:0000259" key="2">
    <source>
        <dbReference type="Pfam" id="PF08911"/>
    </source>
</evidence>
<reference evidence="4" key="3">
    <citation type="submission" date="2015-04" db="UniProtKB">
        <authorList>
            <consortium name="EnsemblPlants"/>
        </authorList>
    </citation>
    <scope>IDENTIFICATION</scope>
    <source>
        <strain evidence="4">cv. Jemalong A17</strain>
    </source>
</reference>
<dbReference type="Proteomes" id="UP000002051">
    <property type="component" value="Unassembled WGS sequence"/>
</dbReference>
<evidence type="ECO:0000256" key="1">
    <source>
        <dbReference type="SAM" id="MobiDB-lite"/>
    </source>
</evidence>
<dbReference type="InterPro" id="IPR015007">
    <property type="entry name" value="NUP2/50/61"/>
</dbReference>
<accession>A0A072VSA4</accession>
<dbReference type="HOGENOM" id="CLU_1013252_0_0_1"/>
<gene>
    <name evidence="4" type="primary">25485577</name>
    <name evidence="3" type="ordered locus">MTR_1g112060</name>
</gene>
<feature type="region of interest" description="Disordered" evidence="1">
    <location>
        <begin position="232"/>
        <end position="251"/>
    </location>
</feature>
<sequence length="275" mass="30692">MKNVESTYGEPHVTINVFAAKNEEVEKVAEMKNVERTNGKPHVTINLFLAKRQKVEIESTEGEDPHVTINVFPSKNEEVEIAKQQKVESIEGESLVTTKPFVAEKQEVEKVLSVMEDAKNALQSSKKRAAERELTRDTPLDDEEDDTDLEAGTFKKASDEVLATKRIIKVSRRQQNNSDPSSNPVAGIRLAAPTVPTAQPGEEVANAMSWGASVRPEHQDSLFKQWGASVRPEHHDGPFKQGTVSWGDSVHPKHHANTINEWGRVYWDGSKQQSH</sequence>
<protein>
    <submittedName>
        <fullName evidence="3">NUP50 (Nucleoporin 50 kDa) protein</fullName>
    </submittedName>
</protein>
<dbReference type="STRING" id="3880.A0A072VSA4"/>
<feature type="domain" description="Nuclear pore complex NUP2/50/61" evidence="2">
    <location>
        <begin position="126"/>
        <end position="182"/>
    </location>
</feature>
<dbReference type="OrthoDB" id="1751202at2759"/>
<dbReference type="EMBL" id="CM001217">
    <property type="protein sequence ID" value="KEH44308.1"/>
    <property type="molecule type" value="Genomic_DNA"/>
</dbReference>
<evidence type="ECO:0000313" key="3">
    <source>
        <dbReference type="EMBL" id="KEH44308.1"/>
    </source>
</evidence>
<dbReference type="KEGG" id="mtr:25485577"/>
<dbReference type="GO" id="GO:0005643">
    <property type="term" value="C:nuclear pore"/>
    <property type="evidence" value="ECO:0007669"/>
    <property type="project" value="InterPro"/>
</dbReference>
<evidence type="ECO:0000313" key="5">
    <source>
        <dbReference type="Proteomes" id="UP000002051"/>
    </source>
</evidence>
<dbReference type="AlphaFoldDB" id="A0A072VSA4"/>
<evidence type="ECO:0000313" key="4">
    <source>
        <dbReference type="EnsemblPlants" id="KEH44308"/>
    </source>
</evidence>
<keyword evidence="5" id="KW-1185">Reference proteome</keyword>
<dbReference type="Pfam" id="PF08911">
    <property type="entry name" value="NUP50"/>
    <property type="match status" value="1"/>
</dbReference>
<dbReference type="EnsemblPlants" id="KEH44308">
    <property type="protein sequence ID" value="KEH44308"/>
    <property type="gene ID" value="MTR_1g112060"/>
</dbReference>
<proteinExistence type="predicted"/>